<comment type="catalytic activity">
    <reaction evidence="1 6">
        <text>Cleavage of hydrophobic, N-terminal signal or leader sequences from secreted and periplasmic proteins.</text>
        <dbReference type="EC" id="3.4.21.89"/>
    </reaction>
</comment>
<evidence type="ECO:0000256" key="1">
    <source>
        <dbReference type="ARBA" id="ARBA00000677"/>
    </source>
</evidence>
<dbReference type="GO" id="GO:0004252">
    <property type="term" value="F:serine-type endopeptidase activity"/>
    <property type="evidence" value="ECO:0007669"/>
    <property type="project" value="InterPro"/>
</dbReference>
<dbReference type="PRINTS" id="PR00727">
    <property type="entry name" value="LEADERPTASE"/>
</dbReference>
<evidence type="ECO:0000256" key="6">
    <source>
        <dbReference type="RuleBase" id="RU362042"/>
    </source>
</evidence>
<dbReference type="EC" id="3.4.21.89" evidence="3 6"/>
<dbReference type="InterPro" id="IPR019757">
    <property type="entry name" value="Pept_S26A_signal_pept_1_Lys-AS"/>
</dbReference>
<organism evidence="8 9">
    <name type="scientific">Candidatus Shapirobacteria bacterium CG07_land_8_20_14_0_80_39_12</name>
    <dbReference type="NCBI Taxonomy" id="1974480"/>
    <lineage>
        <taxon>Bacteria</taxon>
        <taxon>Candidatus Shapironibacteriota</taxon>
    </lineage>
</organism>
<evidence type="ECO:0000256" key="2">
    <source>
        <dbReference type="ARBA" id="ARBA00009370"/>
    </source>
</evidence>
<feature type="transmembrane region" description="Helical" evidence="6">
    <location>
        <begin position="12"/>
        <end position="33"/>
    </location>
</feature>
<feature type="active site" evidence="5">
    <location>
        <position position="85"/>
    </location>
</feature>
<comment type="similarity">
    <text evidence="2 6">Belongs to the peptidase S26 family.</text>
</comment>
<keyword evidence="6" id="KW-0812">Transmembrane</keyword>
<feature type="domain" description="Peptidase S26" evidence="7">
    <location>
        <begin position="13"/>
        <end position="173"/>
    </location>
</feature>
<evidence type="ECO:0000256" key="5">
    <source>
        <dbReference type="PIRSR" id="PIRSR600223-1"/>
    </source>
</evidence>
<dbReference type="InterPro" id="IPR036286">
    <property type="entry name" value="LexA/Signal_pep-like_sf"/>
</dbReference>
<evidence type="ECO:0000313" key="9">
    <source>
        <dbReference type="Proteomes" id="UP000229559"/>
    </source>
</evidence>
<gene>
    <name evidence="8" type="primary">lepB</name>
    <name evidence="8" type="ORF">COT04_02700</name>
</gene>
<accession>A0A2M6YP86</accession>
<dbReference type="EMBL" id="PEXA01000073">
    <property type="protein sequence ID" value="PIU32951.1"/>
    <property type="molecule type" value="Genomic_DNA"/>
</dbReference>
<dbReference type="InterPro" id="IPR019533">
    <property type="entry name" value="Peptidase_S26"/>
</dbReference>
<keyword evidence="6" id="KW-0472">Membrane</keyword>
<dbReference type="GO" id="GO:0006465">
    <property type="term" value="P:signal peptide processing"/>
    <property type="evidence" value="ECO:0007669"/>
    <property type="project" value="InterPro"/>
</dbReference>
<dbReference type="GO" id="GO:0016020">
    <property type="term" value="C:membrane"/>
    <property type="evidence" value="ECO:0007669"/>
    <property type="project" value="UniProtKB-SubCell"/>
</dbReference>
<proteinExistence type="inferred from homology"/>
<keyword evidence="6" id="KW-1133">Transmembrane helix</keyword>
<evidence type="ECO:0000313" key="8">
    <source>
        <dbReference type="EMBL" id="PIU32951.1"/>
    </source>
</evidence>
<evidence type="ECO:0000256" key="3">
    <source>
        <dbReference type="ARBA" id="ARBA00013208"/>
    </source>
</evidence>
<comment type="caution">
    <text evidence="8">The sequence shown here is derived from an EMBL/GenBank/DDBJ whole genome shotgun (WGS) entry which is preliminary data.</text>
</comment>
<reference evidence="9" key="1">
    <citation type="submission" date="2017-09" db="EMBL/GenBank/DDBJ databases">
        <title>Depth-based differentiation of microbial function through sediment-hosted aquifers and enrichment of novel symbionts in the deep terrestrial subsurface.</title>
        <authorList>
            <person name="Probst A.J."/>
            <person name="Ladd B."/>
            <person name="Jarett J.K."/>
            <person name="Geller-Mcgrath D.E."/>
            <person name="Sieber C.M.K."/>
            <person name="Emerson J.B."/>
            <person name="Anantharaman K."/>
            <person name="Thomas B.C."/>
            <person name="Malmstrom R."/>
            <person name="Stieglmeier M."/>
            <person name="Klingl A."/>
            <person name="Woyke T."/>
            <person name="Ryan C.M."/>
            <person name="Banfield J.F."/>
        </authorList>
    </citation>
    <scope>NUCLEOTIDE SEQUENCE [LARGE SCALE GENOMIC DNA]</scope>
</reference>
<protein>
    <recommendedName>
        <fullName evidence="3 6">Signal peptidase I</fullName>
        <ecNumber evidence="3 6">3.4.21.89</ecNumber>
    </recommendedName>
</protein>
<dbReference type="PROSITE" id="PS00761">
    <property type="entry name" value="SPASE_I_3"/>
    <property type="match status" value="1"/>
</dbReference>
<dbReference type="PANTHER" id="PTHR43390:SF1">
    <property type="entry name" value="CHLOROPLAST PROCESSING PEPTIDASE"/>
    <property type="match status" value="1"/>
</dbReference>
<dbReference type="CDD" id="cd06530">
    <property type="entry name" value="S26_SPase_I"/>
    <property type="match status" value="1"/>
</dbReference>
<dbReference type="InterPro" id="IPR019758">
    <property type="entry name" value="Pept_S26A_signal_pept_1_CS"/>
</dbReference>
<dbReference type="AlphaFoldDB" id="A0A2M6YP86"/>
<dbReference type="PROSITE" id="PS00760">
    <property type="entry name" value="SPASE_I_2"/>
    <property type="match status" value="1"/>
</dbReference>
<dbReference type="InterPro" id="IPR000223">
    <property type="entry name" value="Pept_S26A_signal_pept_1"/>
</dbReference>
<dbReference type="Gene3D" id="2.10.109.10">
    <property type="entry name" value="Umud Fragment, subunit A"/>
    <property type="match status" value="1"/>
</dbReference>
<dbReference type="NCBIfam" id="TIGR02227">
    <property type="entry name" value="sigpep_I_bact"/>
    <property type="match status" value="1"/>
</dbReference>
<dbReference type="GO" id="GO:0009003">
    <property type="term" value="F:signal peptidase activity"/>
    <property type="evidence" value="ECO:0007669"/>
    <property type="project" value="UniProtKB-EC"/>
</dbReference>
<name>A0A2M6YP86_9BACT</name>
<evidence type="ECO:0000256" key="4">
    <source>
        <dbReference type="ARBA" id="ARBA00022801"/>
    </source>
</evidence>
<keyword evidence="6" id="KW-0645">Protease</keyword>
<dbReference type="Pfam" id="PF10502">
    <property type="entry name" value="Peptidase_S26"/>
    <property type="match status" value="1"/>
</dbReference>
<dbReference type="PANTHER" id="PTHR43390">
    <property type="entry name" value="SIGNAL PEPTIDASE I"/>
    <property type="match status" value="1"/>
</dbReference>
<dbReference type="SUPFAM" id="SSF51306">
    <property type="entry name" value="LexA/Signal peptidase"/>
    <property type="match status" value="1"/>
</dbReference>
<evidence type="ECO:0000259" key="7">
    <source>
        <dbReference type="Pfam" id="PF10502"/>
    </source>
</evidence>
<sequence length="186" mass="21369">MSFFRRLGNIFLDVIETVVIALAIFVIIYLFLFQPHQVRGNSMYPNFHDADYLLTDKISYRLGVPKRDDIVIFVAPKNEDYDYIKRIIGLPGEKVSLNENSQVLIDNQILTEPYLPEGTRTYAGAFLKIGETITVPEGQYFVLGDNRSHSSDSRDWGFVPKENIVGKAWLRYWPLNRMGSVTVTKD</sequence>
<comment type="subcellular location">
    <subcellularLocation>
        <location evidence="6">Membrane</location>
        <topology evidence="6">Single-pass type II membrane protein</topology>
    </subcellularLocation>
</comment>
<dbReference type="Proteomes" id="UP000229559">
    <property type="component" value="Unassembled WGS sequence"/>
</dbReference>
<keyword evidence="4 6" id="KW-0378">Hydrolase</keyword>
<feature type="active site" evidence="5">
    <location>
        <position position="42"/>
    </location>
</feature>